<keyword evidence="3" id="KW-0560">Oxidoreductase</keyword>
<dbReference type="RefSeq" id="WP_183972315.1">
    <property type="nucleotide sequence ID" value="NZ_JACIBY010000003.1"/>
</dbReference>
<evidence type="ECO:0000256" key="3">
    <source>
        <dbReference type="ARBA" id="ARBA00023002"/>
    </source>
</evidence>
<name>A0A7W6EPI8_9BACT</name>
<dbReference type="Proteomes" id="UP000541352">
    <property type="component" value="Unassembled WGS sequence"/>
</dbReference>
<dbReference type="Gene3D" id="3.90.180.10">
    <property type="entry name" value="Medium-chain alcohol dehydrogenases, catalytic domain"/>
    <property type="match status" value="1"/>
</dbReference>
<dbReference type="PANTHER" id="PTHR43401">
    <property type="entry name" value="L-THREONINE 3-DEHYDROGENASE"/>
    <property type="match status" value="1"/>
</dbReference>
<dbReference type="InterPro" id="IPR013149">
    <property type="entry name" value="ADH-like_C"/>
</dbReference>
<keyword evidence="6" id="KW-1185">Reference proteome</keyword>
<keyword evidence="1" id="KW-0479">Metal-binding</keyword>
<feature type="domain" description="Enoyl reductase (ER)" evidence="4">
    <location>
        <begin position="4"/>
        <end position="329"/>
    </location>
</feature>
<dbReference type="GO" id="GO:0016491">
    <property type="term" value="F:oxidoreductase activity"/>
    <property type="evidence" value="ECO:0007669"/>
    <property type="project" value="UniProtKB-KW"/>
</dbReference>
<evidence type="ECO:0000256" key="2">
    <source>
        <dbReference type="ARBA" id="ARBA00022833"/>
    </source>
</evidence>
<keyword evidence="2" id="KW-0862">Zinc</keyword>
<accession>A0A7W6EPI8</accession>
<dbReference type="SUPFAM" id="SSF50129">
    <property type="entry name" value="GroES-like"/>
    <property type="match status" value="1"/>
</dbReference>
<gene>
    <name evidence="5" type="ORF">FHS57_001596</name>
</gene>
<evidence type="ECO:0000259" key="4">
    <source>
        <dbReference type="SMART" id="SM00829"/>
    </source>
</evidence>
<evidence type="ECO:0000313" key="6">
    <source>
        <dbReference type="Proteomes" id="UP000541352"/>
    </source>
</evidence>
<organism evidence="5 6">
    <name type="scientific">Runella defluvii</name>
    <dbReference type="NCBI Taxonomy" id="370973"/>
    <lineage>
        <taxon>Bacteria</taxon>
        <taxon>Pseudomonadati</taxon>
        <taxon>Bacteroidota</taxon>
        <taxon>Cytophagia</taxon>
        <taxon>Cytophagales</taxon>
        <taxon>Spirosomataceae</taxon>
        <taxon>Runella</taxon>
    </lineage>
</organism>
<protein>
    <submittedName>
        <fullName evidence="5">Threonine dehydrogenase-like Zn-dependent dehydrogenase</fullName>
    </submittedName>
</protein>
<evidence type="ECO:0000256" key="1">
    <source>
        <dbReference type="ARBA" id="ARBA00022723"/>
    </source>
</evidence>
<proteinExistence type="predicted"/>
<dbReference type="SUPFAM" id="SSF51735">
    <property type="entry name" value="NAD(P)-binding Rossmann-fold domains"/>
    <property type="match status" value="1"/>
</dbReference>
<dbReference type="EMBL" id="JACIBY010000003">
    <property type="protein sequence ID" value="MBB3837599.1"/>
    <property type="molecule type" value="Genomic_DNA"/>
</dbReference>
<dbReference type="Pfam" id="PF08240">
    <property type="entry name" value="ADH_N"/>
    <property type="match status" value="1"/>
</dbReference>
<reference evidence="5 6" key="1">
    <citation type="submission" date="2020-08" db="EMBL/GenBank/DDBJ databases">
        <title>Genomic Encyclopedia of Type Strains, Phase IV (KMG-IV): sequencing the most valuable type-strain genomes for metagenomic binning, comparative biology and taxonomic classification.</title>
        <authorList>
            <person name="Goeker M."/>
        </authorList>
    </citation>
    <scope>NUCLEOTIDE SEQUENCE [LARGE SCALE GENOMIC DNA]</scope>
    <source>
        <strain evidence="5 6">DSM 17976</strain>
    </source>
</reference>
<dbReference type="Pfam" id="PF00107">
    <property type="entry name" value="ADH_zinc_N"/>
    <property type="match status" value="1"/>
</dbReference>
<dbReference type="SMART" id="SM00829">
    <property type="entry name" value="PKS_ER"/>
    <property type="match status" value="1"/>
</dbReference>
<dbReference type="PANTHER" id="PTHR43401:SF2">
    <property type="entry name" value="L-THREONINE 3-DEHYDROGENASE"/>
    <property type="match status" value="1"/>
</dbReference>
<evidence type="ECO:0000313" key="5">
    <source>
        <dbReference type="EMBL" id="MBB3837599.1"/>
    </source>
</evidence>
<dbReference type="InterPro" id="IPR011032">
    <property type="entry name" value="GroES-like_sf"/>
</dbReference>
<dbReference type="AlphaFoldDB" id="A0A7W6EPI8"/>
<dbReference type="InterPro" id="IPR013154">
    <property type="entry name" value="ADH-like_N"/>
</dbReference>
<dbReference type="InterPro" id="IPR036291">
    <property type="entry name" value="NAD(P)-bd_dom_sf"/>
</dbReference>
<dbReference type="InterPro" id="IPR050129">
    <property type="entry name" value="Zn_alcohol_dh"/>
</dbReference>
<sequence length="331" mass="35716">MQAAFLEEPRKIVHRAIDTPEPKAGEVRIKLTNVGICGSDVHLFMGHRTLAKPTVIGHEGLGYIDKIGEKVEGRQVGERVVVEPNIPCHRCRYCQSGRGNICVNKRVVGLLEHGCFAEYVCIPSEFAWAVPDDISDLDAVCIEPMAVGVHALFTSSAKPGDAIAIIGLGAIGLLLNHLALRLGYRVLVTEINPQKLQKATQEGAIPINGNAEKLLSMWVENEVVAVFECAGSAATATLAASAAPRGSEVVLVGLSERPAEFTPLRIAREGITFVPSIIYHHPTDFKRTIRLIQRKVVTPSNIISSFAPLNELQKALEKAASGDESKIVVTV</sequence>
<dbReference type="InterPro" id="IPR020843">
    <property type="entry name" value="ER"/>
</dbReference>
<dbReference type="GO" id="GO:0046872">
    <property type="term" value="F:metal ion binding"/>
    <property type="evidence" value="ECO:0007669"/>
    <property type="project" value="UniProtKB-KW"/>
</dbReference>
<dbReference type="Gene3D" id="3.40.50.720">
    <property type="entry name" value="NAD(P)-binding Rossmann-like Domain"/>
    <property type="match status" value="1"/>
</dbReference>
<comment type="caution">
    <text evidence="5">The sequence shown here is derived from an EMBL/GenBank/DDBJ whole genome shotgun (WGS) entry which is preliminary data.</text>
</comment>